<proteinExistence type="predicted"/>
<dbReference type="RefSeq" id="WP_099563200.1">
    <property type="nucleotide sequence ID" value="NZ_JAMFLZ010000005.1"/>
</dbReference>
<evidence type="ECO:0000313" key="1">
    <source>
        <dbReference type="EMBL" id="MCL6295938.1"/>
    </source>
</evidence>
<organism evidence="1 2">
    <name type="scientific">Jejuia spongiicola</name>
    <dbReference type="NCBI Taxonomy" id="2942207"/>
    <lineage>
        <taxon>Bacteria</taxon>
        <taxon>Pseudomonadati</taxon>
        <taxon>Bacteroidota</taxon>
        <taxon>Flavobacteriia</taxon>
        <taxon>Flavobacteriales</taxon>
        <taxon>Flavobacteriaceae</taxon>
        <taxon>Jejuia</taxon>
    </lineage>
</organism>
<sequence length="110" mass="13011">MQHIKEHIIFRLCTLFIAALLLVPIAVKFAHIFEHHNHIVCKGDNSTHIHQVDLECEFYKFKLNKNFTYSLFNVDLFLEKSEAQQIISQYHFLSEYQRLQTSLRGPPVLI</sequence>
<comment type="caution">
    <text evidence="1">The sequence shown here is derived from an EMBL/GenBank/DDBJ whole genome shotgun (WGS) entry which is preliminary data.</text>
</comment>
<keyword evidence="2" id="KW-1185">Reference proteome</keyword>
<name>A0ABT0QH50_9FLAO</name>
<reference evidence="1" key="1">
    <citation type="submission" date="2022-05" db="EMBL/GenBank/DDBJ databases">
        <authorList>
            <person name="Park J.-S."/>
        </authorList>
    </citation>
    <scope>NUCLEOTIDE SEQUENCE</scope>
    <source>
        <strain evidence="1">2012CJ34-3</strain>
    </source>
</reference>
<gene>
    <name evidence="1" type="ORF">M3P09_13085</name>
</gene>
<accession>A0ABT0QH50</accession>
<evidence type="ECO:0000313" key="2">
    <source>
        <dbReference type="Proteomes" id="UP001165381"/>
    </source>
</evidence>
<protein>
    <submittedName>
        <fullName evidence="1">Uncharacterized protein</fullName>
    </submittedName>
</protein>
<dbReference type="EMBL" id="JAMFLZ010000005">
    <property type="protein sequence ID" value="MCL6295938.1"/>
    <property type="molecule type" value="Genomic_DNA"/>
</dbReference>
<dbReference type="Proteomes" id="UP001165381">
    <property type="component" value="Unassembled WGS sequence"/>
</dbReference>